<evidence type="ECO:0008006" key="3">
    <source>
        <dbReference type="Google" id="ProtNLM"/>
    </source>
</evidence>
<sequence length="135" mass="15444">MEVITTDEGVKYLEIGYEPENGWIRCTWYGNVSMSYISKGSSLYSTLLKTTGCSKLLNDNTHFEANWVALNDELEKGRMSENVANGLKYMAHVHSSKFITRFSAVDLGTRVKDFEFKLFEQLSEAEQWLHSVSNE</sequence>
<proteinExistence type="predicted"/>
<dbReference type="RefSeq" id="WP_317489117.1">
    <property type="nucleotide sequence ID" value="NZ_CP136051.1"/>
</dbReference>
<accession>A0ABZ0IMY2</accession>
<organism evidence="1 2">
    <name type="scientific">Imperialibacter roseus</name>
    <dbReference type="NCBI Taxonomy" id="1324217"/>
    <lineage>
        <taxon>Bacteria</taxon>
        <taxon>Pseudomonadati</taxon>
        <taxon>Bacteroidota</taxon>
        <taxon>Cytophagia</taxon>
        <taxon>Cytophagales</taxon>
        <taxon>Flammeovirgaceae</taxon>
        <taxon>Imperialibacter</taxon>
    </lineage>
</organism>
<keyword evidence="2" id="KW-1185">Reference proteome</keyword>
<dbReference type="EMBL" id="CP136051">
    <property type="protein sequence ID" value="WOK06393.1"/>
    <property type="molecule type" value="Genomic_DNA"/>
</dbReference>
<evidence type="ECO:0000313" key="1">
    <source>
        <dbReference type="EMBL" id="WOK06393.1"/>
    </source>
</evidence>
<reference evidence="1 2" key="1">
    <citation type="journal article" date="2023" name="Microbiol. Resour. Announc.">
        <title>Complete Genome Sequence of Imperialibacter roseus strain P4T.</title>
        <authorList>
            <person name="Tizabi D.R."/>
            <person name="Bachvaroff T."/>
            <person name="Hill R.T."/>
        </authorList>
    </citation>
    <scope>NUCLEOTIDE SEQUENCE [LARGE SCALE GENOMIC DNA]</scope>
    <source>
        <strain evidence="1 2">P4T</strain>
    </source>
</reference>
<protein>
    <recommendedName>
        <fullName evidence="3">STAS/SEC14 domain-containing protein</fullName>
    </recommendedName>
</protein>
<gene>
    <name evidence="1" type="ORF">RT717_25285</name>
</gene>
<name>A0ABZ0IMY2_9BACT</name>
<evidence type="ECO:0000313" key="2">
    <source>
        <dbReference type="Proteomes" id="UP001302349"/>
    </source>
</evidence>
<dbReference type="Proteomes" id="UP001302349">
    <property type="component" value="Chromosome"/>
</dbReference>